<evidence type="ECO:0000313" key="14">
    <source>
        <dbReference type="Proteomes" id="UP000324767"/>
    </source>
</evidence>
<evidence type="ECO:0000256" key="7">
    <source>
        <dbReference type="ARBA" id="ARBA00023242"/>
    </source>
</evidence>
<feature type="domain" description="TRF2-interacting telomeric protein/Rap1 C-terminal" evidence="11">
    <location>
        <begin position="594"/>
        <end position="673"/>
    </location>
</feature>
<feature type="region of interest" description="Disordered" evidence="9">
    <location>
        <begin position="277"/>
        <end position="363"/>
    </location>
</feature>
<dbReference type="InterPro" id="IPR038104">
    <property type="entry name" value="Rap1_C_sf"/>
</dbReference>
<evidence type="ECO:0000256" key="2">
    <source>
        <dbReference type="ARBA" id="ARBA00022454"/>
    </source>
</evidence>
<dbReference type="InterPro" id="IPR021661">
    <property type="entry name" value="Rap1_C"/>
</dbReference>
<dbReference type="Proteomes" id="UP000324767">
    <property type="component" value="Unassembled WGS sequence"/>
</dbReference>
<feature type="compositionally biased region" description="Polar residues" evidence="9">
    <location>
        <begin position="459"/>
        <end position="484"/>
    </location>
</feature>
<keyword evidence="4" id="KW-0805">Transcription regulation</keyword>
<comment type="function">
    <text evidence="8">Involved in the regulation of telomere length, clustering and has a specific role in telomere position effect (TPE).</text>
</comment>
<feature type="compositionally biased region" description="Basic and acidic residues" evidence="9">
    <location>
        <begin position="346"/>
        <end position="357"/>
    </location>
</feature>
<gene>
    <name evidence="13" type="ORF">FRX48_03307</name>
</gene>
<proteinExistence type="inferred from homology"/>
<sequence length="679" mass="75228">MAQVVNTDLTGDVGGGGALFEGMKIWLAQSVPQRQRFIQQVQANGGEVVPLEKNAHIKLVDHARNKALPGTYSYKFIEQSIRNGHLESLEDYAVGPPAGTTRTVGSITWPPKGRRTAFTAEDDRFLSDWVTAHQEEGGKTAGNEIYKQLEQKNSRHPWQAWRDRWIKNLQDKPRPAPIPRRRSPAAGSDRAVGVDITKQRKHILGKNKEQATEFSQEDLESLLGEAEGILNILPERLSDAWAAWAAKNPSHSAQQWRNFWESAILPLHMKREAKKAAKGNYETDQVMSDPRLKSSKPAMDRPMQTLQSVEMSSCARRVERSPSYQPKSPKLQVMKPACANQMNGNESRDGSLARDARSGTTDSESLFLPALEVLVESSRSPKRKRTAAEVDELPHSSPLKVMNSVYKRQRQASSQEPLEVPSTPEQLPRELGTPSDPGNGMIEIDSDDGSASDGLGMPASQSLSEPNQSARKSQTTFKDPTQYLNLGVVSPEGSWEENIAAKEESGKAPEIDETQPRTMDTQALLAGQTQTPDFLIPEPDGGWDDLMPSSPPSRVPVQSKTAEDAAEEESDTDTEENEADITARLDEWIDSHVAAGMETEDVALALKCTSMEADLAEEILPYLAKHKTIPGNVRGVWTEEDDRDLDAGDGRRIRCLQEKHGQEGFDARWEFLRIYRGSA</sequence>
<keyword evidence="7 8" id="KW-0539">Nucleus</keyword>
<feature type="domain" description="BRCT" evidence="12">
    <location>
        <begin position="19"/>
        <end position="92"/>
    </location>
</feature>
<comment type="subunit">
    <text evidence="8">Homodimer.</text>
</comment>
<keyword evidence="6" id="KW-0804">Transcription</keyword>
<dbReference type="Pfam" id="PF16589">
    <property type="entry name" value="BRCT_2"/>
    <property type="match status" value="1"/>
</dbReference>
<dbReference type="GO" id="GO:0042162">
    <property type="term" value="F:telomeric DNA binding"/>
    <property type="evidence" value="ECO:0007669"/>
    <property type="project" value="TreeGrafter"/>
</dbReference>
<feature type="domain" description="TERF2-interacting telomeric protein 1 Myb" evidence="10">
    <location>
        <begin position="118"/>
        <end position="175"/>
    </location>
</feature>
<dbReference type="OrthoDB" id="435460at2759"/>
<dbReference type="InterPro" id="IPR009057">
    <property type="entry name" value="Homeodomain-like_sf"/>
</dbReference>
<keyword evidence="2 8" id="KW-0158">Chromosome</keyword>
<keyword evidence="5" id="KW-0010">Activator</keyword>
<dbReference type="CDD" id="cd11653">
    <property type="entry name" value="rap1_RCT"/>
    <property type="match status" value="1"/>
</dbReference>
<comment type="caution">
    <text evidence="13">The sequence shown here is derived from an EMBL/GenBank/DDBJ whole genome shotgun (WGS) entry which is preliminary data.</text>
</comment>
<keyword evidence="3 8" id="KW-0779">Telomere</keyword>
<evidence type="ECO:0000256" key="8">
    <source>
        <dbReference type="RuleBase" id="RU367107"/>
    </source>
</evidence>
<comment type="subcellular location">
    <subcellularLocation>
        <location evidence="8">Nucleus</location>
    </subcellularLocation>
    <subcellularLocation>
        <location evidence="8">Chromosome</location>
        <location evidence="8">Telomere</location>
    </subcellularLocation>
</comment>
<name>A0A5M8PWU1_9LECA</name>
<dbReference type="Gene3D" id="1.10.10.2170">
    <property type="match status" value="1"/>
</dbReference>
<dbReference type="InterPro" id="IPR039595">
    <property type="entry name" value="TE2IP/Rap1"/>
</dbReference>
<dbReference type="CDD" id="cd11655">
    <property type="entry name" value="rap1_myb-like"/>
    <property type="match status" value="1"/>
</dbReference>
<comment type="similarity">
    <text evidence="1 8">Belongs to the RAP1 family.</text>
</comment>
<dbReference type="SUPFAM" id="SSF46689">
    <property type="entry name" value="Homeodomain-like"/>
    <property type="match status" value="1"/>
</dbReference>
<dbReference type="InterPro" id="IPR001357">
    <property type="entry name" value="BRCT_dom"/>
</dbReference>
<dbReference type="AlphaFoldDB" id="A0A5M8PWU1"/>
<dbReference type="GO" id="GO:0070187">
    <property type="term" value="C:shelterin complex"/>
    <property type="evidence" value="ECO:0007669"/>
    <property type="project" value="TreeGrafter"/>
</dbReference>
<protein>
    <recommendedName>
        <fullName evidence="8">DNA-binding protein RAP1</fullName>
    </recommendedName>
</protein>
<evidence type="ECO:0000256" key="6">
    <source>
        <dbReference type="ARBA" id="ARBA00023163"/>
    </source>
</evidence>
<evidence type="ECO:0000259" key="12">
    <source>
        <dbReference type="Pfam" id="PF16589"/>
    </source>
</evidence>
<dbReference type="Pfam" id="PF08914">
    <property type="entry name" value="Myb_Rap1"/>
    <property type="match status" value="1"/>
</dbReference>
<dbReference type="EMBL" id="VXIT01000004">
    <property type="protein sequence ID" value="KAA6413561.1"/>
    <property type="molecule type" value="Genomic_DNA"/>
</dbReference>
<feature type="region of interest" description="Disordered" evidence="9">
    <location>
        <begin position="537"/>
        <end position="578"/>
    </location>
</feature>
<evidence type="ECO:0000256" key="9">
    <source>
        <dbReference type="SAM" id="MobiDB-lite"/>
    </source>
</evidence>
<feature type="region of interest" description="Disordered" evidence="9">
    <location>
        <begin position="170"/>
        <end position="190"/>
    </location>
</feature>
<reference evidence="13 14" key="1">
    <citation type="submission" date="2019-09" db="EMBL/GenBank/DDBJ databases">
        <title>The hologenome of the rock-dwelling lichen Lasallia pustulata.</title>
        <authorList>
            <person name="Greshake Tzovaras B."/>
            <person name="Segers F."/>
            <person name="Bicker A."/>
            <person name="Dal Grande F."/>
            <person name="Otte J."/>
            <person name="Hankeln T."/>
            <person name="Schmitt I."/>
            <person name="Ebersberger I."/>
        </authorList>
    </citation>
    <scope>NUCLEOTIDE SEQUENCE [LARGE SCALE GENOMIC DNA]</scope>
    <source>
        <strain evidence="13">A1-1</strain>
    </source>
</reference>
<feature type="compositionally biased region" description="Acidic residues" evidence="9">
    <location>
        <begin position="564"/>
        <end position="578"/>
    </location>
</feature>
<evidence type="ECO:0000256" key="3">
    <source>
        <dbReference type="ARBA" id="ARBA00022895"/>
    </source>
</evidence>
<evidence type="ECO:0000256" key="1">
    <source>
        <dbReference type="ARBA" id="ARBA00010467"/>
    </source>
</evidence>
<evidence type="ECO:0000259" key="11">
    <source>
        <dbReference type="Pfam" id="PF11626"/>
    </source>
</evidence>
<dbReference type="PANTHER" id="PTHR16466">
    <property type="entry name" value="TELOMERE REPEAT-BINDING FACTOR 2-INTERACTING PROTEIN 1"/>
    <property type="match status" value="1"/>
</dbReference>
<evidence type="ECO:0000313" key="13">
    <source>
        <dbReference type="EMBL" id="KAA6413561.1"/>
    </source>
</evidence>
<dbReference type="InterPro" id="IPR015010">
    <property type="entry name" value="TERF2IP_Myb"/>
</dbReference>
<evidence type="ECO:0000256" key="4">
    <source>
        <dbReference type="ARBA" id="ARBA00023015"/>
    </source>
</evidence>
<evidence type="ECO:0000256" key="5">
    <source>
        <dbReference type="ARBA" id="ARBA00023159"/>
    </source>
</evidence>
<dbReference type="Pfam" id="PF11626">
    <property type="entry name" value="Rap1_C"/>
    <property type="match status" value="1"/>
</dbReference>
<accession>A0A5M8PWU1</accession>
<dbReference type="GO" id="GO:0010833">
    <property type="term" value="P:telomere maintenance via telomere lengthening"/>
    <property type="evidence" value="ECO:0007669"/>
    <property type="project" value="UniProtKB-UniRule"/>
</dbReference>
<organism evidence="13 14">
    <name type="scientific">Lasallia pustulata</name>
    <dbReference type="NCBI Taxonomy" id="136370"/>
    <lineage>
        <taxon>Eukaryota</taxon>
        <taxon>Fungi</taxon>
        <taxon>Dikarya</taxon>
        <taxon>Ascomycota</taxon>
        <taxon>Pezizomycotina</taxon>
        <taxon>Lecanoromycetes</taxon>
        <taxon>OSLEUM clade</taxon>
        <taxon>Umbilicariomycetidae</taxon>
        <taxon>Umbilicariales</taxon>
        <taxon>Umbilicariaceae</taxon>
        <taxon>Lasallia</taxon>
    </lineage>
</organism>
<feature type="region of interest" description="Disordered" evidence="9">
    <location>
        <begin position="377"/>
        <end position="490"/>
    </location>
</feature>
<dbReference type="PANTHER" id="PTHR16466:SF6">
    <property type="entry name" value="TELOMERIC REPEAT-BINDING FACTOR 2-INTERACTING PROTEIN 1"/>
    <property type="match status" value="1"/>
</dbReference>
<dbReference type="GO" id="GO:0031848">
    <property type="term" value="P:protection from non-homologous end joining at telomere"/>
    <property type="evidence" value="ECO:0007669"/>
    <property type="project" value="TreeGrafter"/>
</dbReference>
<evidence type="ECO:0000259" key="10">
    <source>
        <dbReference type="Pfam" id="PF08914"/>
    </source>
</evidence>
<dbReference type="Gene3D" id="1.10.10.60">
    <property type="entry name" value="Homeodomain-like"/>
    <property type="match status" value="1"/>
</dbReference>